<keyword evidence="1" id="KW-0472">Membrane</keyword>
<dbReference type="EMBL" id="CP091430">
    <property type="protein sequence ID" value="UVI31137.1"/>
    <property type="molecule type" value="Genomic_DNA"/>
</dbReference>
<accession>A0ABY5SEE5</accession>
<dbReference type="Pfam" id="PF06103">
    <property type="entry name" value="DUF948"/>
    <property type="match status" value="1"/>
</dbReference>
<keyword evidence="1" id="KW-0812">Transmembrane</keyword>
<dbReference type="PANTHER" id="PTHR40070:SF1">
    <property type="entry name" value="UPF0478 PROTEIN YTXG"/>
    <property type="match status" value="1"/>
</dbReference>
<reference evidence="2" key="1">
    <citation type="submission" date="2022-01" db="EMBL/GenBank/DDBJ databases">
        <title>Paenibacillus spongiae sp. nov., isolated from marine sponge.</title>
        <authorList>
            <person name="Li Z."/>
            <person name="Zhang M."/>
        </authorList>
    </citation>
    <scope>NUCLEOTIDE SEQUENCE</scope>
    <source>
        <strain evidence="2">PHS-Z3</strain>
    </source>
</reference>
<dbReference type="RefSeq" id="WP_258387200.1">
    <property type="nucleotide sequence ID" value="NZ_CP091430.1"/>
</dbReference>
<evidence type="ECO:0000313" key="3">
    <source>
        <dbReference type="Proteomes" id="UP001057877"/>
    </source>
</evidence>
<organism evidence="2 3">
    <name type="scientific">Paenibacillus spongiae</name>
    <dbReference type="NCBI Taxonomy" id="2909671"/>
    <lineage>
        <taxon>Bacteria</taxon>
        <taxon>Bacillati</taxon>
        <taxon>Bacillota</taxon>
        <taxon>Bacilli</taxon>
        <taxon>Bacillales</taxon>
        <taxon>Paenibacillaceae</taxon>
        <taxon>Paenibacillus</taxon>
    </lineage>
</organism>
<feature type="transmembrane region" description="Helical" evidence="1">
    <location>
        <begin position="6"/>
        <end position="25"/>
    </location>
</feature>
<gene>
    <name evidence="2" type="ORF">L1F29_04635</name>
</gene>
<keyword evidence="1" id="KW-1133">Transmembrane helix</keyword>
<name>A0ABY5SEE5_9BACL</name>
<sequence length="191" mass="20800">MLFEIAMLIIGLSVAALVVFLIQTLKKMQTSLDAATRTMTEVQQVVQTVKGDVGEIVNSAKRIADQAEGKLTAIDPLVETVRETGEVLHEVASVAHNFSSLWTDRLKRRAEAAAAKQQAKDAREQAASASMQAYAADDMPEIGMGAGHDRLQVPHHNTVEPEHAGKTGFSPSWLDWMETGVRVARVIANQR</sequence>
<evidence type="ECO:0000256" key="1">
    <source>
        <dbReference type="SAM" id="Phobius"/>
    </source>
</evidence>
<evidence type="ECO:0000313" key="2">
    <source>
        <dbReference type="EMBL" id="UVI31137.1"/>
    </source>
</evidence>
<dbReference type="InterPro" id="IPR009293">
    <property type="entry name" value="UPF0478"/>
</dbReference>
<dbReference type="Proteomes" id="UP001057877">
    <property type="component" value="Chromosome"/>
</dbReference>
<dbReference type="SUPFAM" id="SSF58104">
    <property type="entry name" value="Methyl-accepting chemotaxis protein (MCP) signaling domain"/>
    <property type="match status" value="1"/>
</dbReference>
<keyword evidence="3" id="KW-1185">Reference proteome</keyword>
<dbReference type="PANTHER" id="PTHR40070">
    <property type="entry name" value="UPF0478 PROTEIN YTXG"/>
    <property type="match status" value="1"/>
</dbReference>
<proteinExistence type="predicted"/>
<protein>
    <submittedName>
        <fullName evidence="2">DUF948 domain-containing protein</fullName>
    </submittedName>
</protein>